<evidence type="ECO:0000259" key="2">
    <source>
        <dbReference type="Pfam" id="PF16997"/>
    </source>
</evidence>
<sequence>MRAYGRRGPVFRSSLKSNRGSSSSSNVEFSDDDVNSIVPDLSSTMSSSITDHPVEAFLDKHDTGEHASTSFVSINKDALSQNSKESIQDVETITSDDASLVLMKKEKLSAFDFLDGSKTSKRKKRRTYQRHDTSIESSIELNVQDEDSIMTQNESESAKQIYDDINEFILNLPRADDDVFNKMFENELKEDKVEEEDRSTLKNRKYGKSRTILINKNKDDEAAEEEDDDQRANTVSKNNGDSGNTEKEGLTSTNHYNELKNMGDTIKYQDDIEFFLSNSKNDDNDKGSINDYFKKLLNLSLMIINDDGFFQYAKRYFKKEVIRLVFSRVELDFAELLLLQGYLMNKVCESHCDFPSNFENFSIELSRNTSKTNKRNKHMNKLSSLNFEDFLHKSHFKTGLSYSLSLWSMHGKFSTDIIKRISTIASEKDLFNQNIKKLLPLLERIVSDSEFGHTFIKQPDMLDGVVRNLKENFKNMVDNDSLIKVLILLTNIEGYDHSLKEDMDAVYQDSMNTILNGIYPLIDAKVDIILLHLGLCLNICGGKSCSLRVDDELWHNMKATFVKMILDDSEVENRLTQGLFYLNFAFVVNQQKEGDIDTGYLNKLLIELEAFKLETSQFNEGISNKIETALHYLKSAKKY</sequence>
<gene>
    <name evidence="3" type="primary">SUVC02G1460</name>
    <name evidence="3" type="ORF">SUVC_02G1460</name>
</gene>
<protein>
    <recommendedName>
        <fullName evidence="2">Rad61 Wapl domain-containing protein</fullName>
    </recommendedName>
</protein>
<dbReference type="EMBL" id="OX365913">
    <property type="protein sequence ID" value="CAI4055017.1"/>
    <property type="molecule type" value="Genomic_DNA"/>
</dbReference>
<dbReference type="InterPro" id="IPR031550">
    <property type="entry name" value="Rad61_Wapl"/>
</dbReference>
<dbReference type="AlphaFoldDB" id="A0AA35NNZ4"/>
<reference evidence="3" key="1">
    <citation type="submission" date="2022-10" db="EMBL/GenBank/DDBJ databases">
        <authorList>
            <person name="Byrne P K."/>
        </authorList>
    </citation>
    <scope>NUCLEOTIDE SEQUENCE</scope>
    <source>
        <strain evidence="3">CBS7001</strain>
    </source>
</reference>
<evidence type="ECO:0000256" key="1">
    <source>
        <dbReference type="SAM" id="MobiDB-lite"/>
    </source>
</evidence>
<dbReference type="Pfam" id="PF16997">
    <property type="entry name" value="Wap1"/>
    <property type="match status" value="1"/>
</dbReference>
<feature type="compositionally biased region" description="Low complexity" evidence="1">
    <location>
        <begin position="13"/>
        <end position="28"/>
    </location>
</feature>
<evidence type="ECO:0000313" key="4">
    <source>
        <dbReference type="Proteomes" id="UP001162090"/>
    </source>
</evidence>
<feature type="region of interest" description="Disordered" evidence="1">
    <location>
        <begin position="1"/>
        <end position="33"/>
    </location>
</feature>
<dbReference type="Proteomes" id="UP001162090">
    <property type="component" value="Chromosome 2"/>
</dbReference>
<proteinExistence type="predicted"/>
<feature type="domain" description="Rad61 Wapl" evidence="2">
    <location>
        <begin position="252"/>
        <end position="633"/>
    </location>
</feature>
<organism evidence="3 4">
    <name type="scientific">Saccharomyces uvarum</name>
    <name type="common">Yeast</name>
    <name type="synonym">Saccharomyces bayanus var. uvarum</name>
    <dbReference type="NCBI Taxonomy" id="230603"/>
    <lineage>
        <taxon>Eukaryota</taxon>
        <taxon>Fungi</taxon>
        <taxon>Dikarya</taxon>
        <taxon>Ascomycota</taxon>
        <taxon>Saccharomycotina</taxon>
        <taxon>Saccharomycetes</taxon>
        <taxon>Saccharomycetales</taxon>
        <taxon>Saccharomycetaceae</taxon>
        <taxon>Saccharomyces</taxon>
    </lineage>
</organism>
<dbReference type="Gene3D" id="1.25.10.60">
    <property type="entry name" value="Rad61, Wapl domain"/>
    <property type="match status" value="1"/>
</dbReference>
<dbReference type="InterPro" id="IPR038496">
    <property type="entry name" value="Rad61_Wapl_sf"/>
</dbReference>
<evidence type="ECO:0000313" key="3">
    <source>
        <dbReference type="EMBL" id="CAI4055017.1"/>
    </source>
</evidence>
<accession>A0AA35NNZ4</accession>
<feature type="region of interest" description="Disordered" evidence="1">
    <location>
        <begin position="216"/>
        <end position="256"/>
    </location>
</feature>
<name>A0AA35NNZ4_SACUV</name>
<feature type="compositionally biased region" description="Polar residues" evidence="1">
    <location>
        <begin position="232"/>
        <end position="243"/>
    </location>
</feature>